<evidence type="ECO:0008006" key="4">
    <source>
        <dbReference type="Google" id="ProtNLM"/>
    </source>
</evidence>
<keyword evidence="3" id="KW-1185">Reference proteome</keyword>
<comment type="caution">
    <text evidence="2">The sequence shown here is derived from an EMBL/GenBank/DDBJ whole genome shotgun (WGS) entry which is preliminary data.</text>
</comment>
<sequence>MSTAESFQNRGRRLSFLRLFKPQRIADGRFELENSTALVPVASQRPKVVFDTLEPRVLLNADVLAVNLAAAAPQQQAHDVVIQLVDPAGVAAAPRVEVVDRGNSAVLASADLAGLQRVSIAGGAGADTLTIDAASFAGRELPNFTFAGGEGADTLIWGSAEAATWTLREDGSGAISGPANVSFDGVQNFVGGGADTLIGAATDADWRVEGAGSGSVGAFVFSGFANLIGAADNSDTFTFSTSGSLAGAVDGGAGGFDTLVLDVGVAQSLVSTATGADSGIIAFDRGLVAYRGLEPVTISGVVADLSFDLGSLAGNSGGVQARLNDAGTAVDGVMTLESLNGKFESQTFSAPTHSLTVRGGSGSDSVDIASLDSTFHAALSVNTLLSGYDPFDEGGLLPGDNHLTHKSVVSVSGDISLHGGALTLQADTIYVGTVADQTGSSGSWTAGASYAHVAATGGAGAGAEATIVVDADGVATARLSSAGAGYSVGDMLTFAPSGGGSVTMTLRNVASSAIVSTELAGGNAGEILFGRQKTNADGTTSLAGGARIALGPDAQLLAEADTAHGRKAGKISLATSDVATRLVIWPGDFTAKDAAIDIQGATLRGGSFKVNATAKDVNLNSDAPASAAGFTGSLTSLLGQIPGVVLSAATGIDLSVILRGADAKINVDDATIIAEGTVDIKAETKVDTQVFAIASALGSGGLAKYTGLEFAGGYGLAQSDVEANIGGSTTIDASGSITITAKGSTATKTVARASSNIVGTVDPNASSIAIAIAHTDLTALATVGVDAAITSHSGNVNVIANGATKTTPDASTISAIDGRAGVGVALAFEFGTVKASLDGTIKAAGTAASESEDTKTFDPVGGVDPSTDIITLPKHGFANGQAVVYTPYLVNTSVAGSTVLAVQGQQSDAVGGLEKGKTYYVIVVDQDHIQLSKEPSIDLDPSSVDPTATQTLNAVKAKLFDIDAIDPSADAIHIAAHGFETGDQVSYDAGGATAITGLADKAVYTVDRVDDASFRLKDSSGNVVQIAQGSALGTQSFTRASDNKKAEVTLARVDANGRIHVKNHGFAIGTPVDVTYDSLSEDDVPLGGVQAAHQYKLVATDADTFELRDAQTNARITLTDPGSAATHAFAYIGAVKSFDPSTAVDGSLDTIAIANHGFKSGDAVIYAVDPTKSTTLSRAFELDAIDATAKTIHIAGHGFSSGDQVTYDAGGSTPIGGLTSGAVYMVQKVSDDLFQLKDTNGVLVSVAQGAALGAHSFVNAATQTTASVTLARIDTTTNRIYLQSHGFVATAADPLLVDYASLETLGAHAVGGLQSGHQYKLVVVDADSFELRDATTGALVTLADPGAASMHVIAEDRVYQASQGNVHDLTAGDREIRGLTAGEQYYVVKVDDNHIRLVEDASEVSAVKPIDLTSDGKGADHALAASTNTIGIGVQAILDSQTRGKAKPEVGGKFNPTKYKDILSKPDIALATIFGQASATSGKKTVTDPNTGKDVTKDITNDGLSAGGAIAVNVVINDVEATIGKNATAAKPTTLQTDHNVEALATSTQRTQLISQSDVSKSKTKSTTAVAVDLSFAVGVYLNDANAIIAGNTIIDAGETVKVASSLSYPFLINPLDLVLGIPQDIVTRGVSGLTDLLDGTFGVSSKFMNTWVMARAKAQDTQATSVSGSIAVNVYIDHSTAVVQSGARINQSPPSAGYNPAATQSVTVMADVMMQFAEMAGIGKWSLSESPFGKAKFENKKAGELLRGGDVVDVFGRSGSKAIGGSILVDDIENTVYARIEGDAKVGIGASGALTIHATEDIFRLAIAQSGGKTDDGGQFAFAGNGLALRQRSDVEAGLVATASFGPTVTGGGGVDIAATTGGTEVEIAGTIIVAGKGSNGLGMSALVNDVERKVFAFIGADPSKGGDPNATPVGAVSMNVGDTSLSATTTGVVVGVVGTATVLTGPQGAPQNLGSSANDPLDGISLPALFEEAPKPKSGYGVAGSAGINFIRDTDLAYINARGALSVGTLSLTADNTQTIVAIVGGVAVSVNAGTGLGGGTTIGGAFAFNQLTADTEAFIADDVSGAPDANGLVIASHAAALATRDEISLKATRGGTLASFSAAVSANTNEQGDAFAGSVSVNRIVDTTKATIDGAKVSANGNAALTARDEAQLIAIGGGASYTAGAKGVGASLGFNQLSANTIAGVLGEKRRSALTLGGDLSILAIDDQTLWAFAVSLGIATGGGVDSKAVAFTLGINIISTDEKIFGRDNSAPILATIQNADVIASGVSLEAKDNSVIYAVAGALGVGSQGQAYGVGLGWNQIALQVRATVDNSSITAGAGGISLIAHSTQDGPISVAGKIAAAAVGGSKGNGATVGASLSVNGVYNTIEAVVSNSSTLRTTAGAGGSVSVRASDESTINALTGGVAISSSGSAVGAAISANYIANQVTAKVDGSTIDSNGDAIIDAEETAAIHSLTLGGAGGDNVSFASSLSINVIDNTVTAAVVGATSNLSARNNLRVTADDTANIVAIAGGLAAGGDVGVGLAATNVTILDTTKAYVDGAATLSAGGAGAAFTDVGGQSRRGLSIEANAGESVVIIGVGGAFAGDGAGAGALTLTYIDVSALAFEDAPSVTPAAGAGLHSDHDVDIVSHGHLSLVGVAGAIAGSEVGIGAGADAGYVKRRLEAYIGAGATAKGGDNVIVNAQGDMTVTSVSAAVAGASTGAGGLTTGVSVLDLAGKAHIDAGAVVRSDGNVLVSAEDDTTLDQVSGNIAAAGTGAGGIAAGVGYVKKTTEAYIAAGASVTALAKSGKSGIVADTGEFGAPPATANAQQQGVYKDFATSAVDYGADAMHVAGHGFSTGQEVIYTGQSLALGGLQTGGHYYVIRIDDNHFALAANKADALNGHRIDLVDTGVAATARHVVQTLNSTGVPSISNKNFNDPTLANNRDRKPLVATQSGVIIVAVSVNDLTSAGVGVAIAGEGSGALAGSVSVHEIDTLAHIGQGARINADEDTGAGAGQNVLVAAGRAYNGLAIGGGLAGSGGFSVAPAFAAPVLKGATEAFVQGATTGNAHDTIVNAAGDVAVVSHAVTDVLSIAAGIAASGEVALAGSAAVVVIDTSTIASISGRVRVSAVGDVLVAAKDDTTTYAIGGAVGVGIGSGGGAGAVDVTSIEKTTMATIDDHAIVDAYANSASFISDAPDGTYSSNGGFSQKTARGVAVLAATSEKIVSVGASLGAGAYAGIAGSVTVELVDSDTLAMIGDGAQINQNTAATAANSQSVIVAATNKLDLLNFAGGLGASLGAGVGASVDVGVLRNDTQALIGAASVRAKGDTDVFALSRWIVNANAISAGAGLVGLGGGIVVYSVGGNFTDSYSTSGGSSSALSGDNSTVLSFVESTVGTLSGRMQTSDASSATFDPAQKVNSAADTIDLGADRGLKTGDAVVYDAGGGNAIKGLKDGEVYFVIIDSAHPQLVNLAASYEDAQAGHAIDIDAAGASGSAHNLAAGNAQIANMARSASTANTPAGRVNSATKATSGVTSGTTAGILQYADIATGNLDVISRQALDLTARAGGVAGGAAALGVGLGVVSIDADSTAFIAPQTTITGLDPAAGVLTVSANLDSNAHVLGFAGAVSGFVSLGGAVSLIDDNSSARAMLGATPGASHDDSSTIEASSLVDATIVTGFRDVSVKSIANVNHFLADGAWSVAGVAGLGAAVGKLTIAGTSQAIVGRFTQIGSNAAQIVGDVTIDAQRTVTVNPLDANQPMGIAIGGGIIGAAAGATLITVNGAVAARIGDDAAVYAGGEVDVHGTSTTTANNLEIDGGAIGGIAVGVVIAQAKFAPIMAVGVGKRAVIRSCAMDVKAMQTTSVKLRGYAAGGGIASGQGLDIELEIDPTMTVAIDDGADIAATQSASVQSVTSTTSFATGDAGNYGGATVIEGGATSTLKNANSVSVGAGAHIAAGTSLTVLADSTNYAKADGDGGAGAIVSVIGATSTVNASDATTTTIGGNAQLAAGGDLSVESRTSSTGKSAPHASAGGLGADTRVTGNLTYGGATKTDIGASTLTAGGKLDVLARVTTLDLKIDAVAESSALGANSEAHATLSRPESAPGSSSPTSDALVDLHSGASVNGGGAVNVKARHESVTSLASADATTNGLGASTNSYAKNDFDVTTRVVAESGGDIHTRALTVEAYGSPNVSGFVDASSHGALIDTGDEHPSETVAYQRTIDFNADVFLSGPPAPELVIDAAGNIVKKQGIGTVTLQNGVFIVPDIVNTSTAAGTATFSIPSWGQDPTPAGYDTTPGEDSIKGAPKITFLTAFDHVLIQNASNFDVRIGLINPLAATPNFAQNVVVDVTYKKDFLPVTTADPGHTAVTISNTSTAARTKVTLNDAILDALGPVSISTANGDIVANANGRIEATTLSLSVPDGAIGSTASPIRTVSTRLDALARDGIFVSETGDLALGSARSTGGVVSLAATGSILDADVGVAVNVSAPTLILNAGGGSIGAKADALRIDADRAANSFTASTEGDVVAADVAGGVGVATVASTSGDILLSTHDSNAIGEDIIFGAASFMSATTGAVSLAAGDNIVMAVGAMLNAAETATLTGDAGDADSGVGALIDLEGVIAAAAVSVVGGVDRDTIVIRGVAANAPATVASGGAEDVILVGSRASATTNASGEPTGTSNVGGNLATIVGTLTVTGASDGLAALDLDNSGFAQGVTGTVSDSEIAGFGMTGEVVYSDLRSLALHLGAGADTATVRSTAAATVTSLFLGDGADSVIVSGADATVNSVAGALILDGGAGGDTLLVDDNGDTVANVGVIGGANGNRIYGFGMGGADQTAVDPNVGVTYGDFATVTVKAGSGADAMTIAASSTDTIVDAGAGADAITLGPNLANIGGHVLARGGGDAGDAFSVSPTIDSNLTLDAVSATRGRITAVGMAQPVEFEGVDATTIALSGATTNNVTINGSATPIVVDANGAVDKIFVHGAGRPTTINLGAGLDEAIVYGTSAPLLVTGAGDFAKLTVDLSGTPAATTTGVIRDGAVVGEGIASGLTVGDVTFRSLAEVDAKLGDGNDTFTLDVHAAILPATVLGVFGGGGDDLIEARSVGAARTIVDGQSGKDTLQVEVSAQPIANQFTSFDKTVEQLIIDNSANATTPIAWTLLDTDLQAATLPSGSPVSVISTAGADLTRILGGKTGTDTLDVVSTTTANVNVMIDNNRITLQSGLVVVTQPDPANDFDTYRNYDKVLNFDGLNQGDVAYASNGFRLSTSNALGLIRSDAISPAAQARANDDALTLAAAKADGTPNGDGFTLYSLELANTAPSGTAVVVLSGHTIGGQTVTAELSLAAGAGFQRFDTSLASFYGLDRVTLTAKDASTPFGSILVDNIVAVDDLPNAAATVAPATVPTYTISSDFSIDTTVYSGAWVWINSGKITVDYNNGGAAVDDIIDFGNGGWWYVGDVRSGFSITPDASASGSNSGLISVNFAGDLSLPAGRKVSAAGANALSFNVANNVQLADNVTFDLSAHDQTAGAGGGAAGGSGGAGSRAVGGYGGGGGSNGSLPSEFTFQGTTSAGQGVGGPYGTGDNHGGSGGYGSPSYYG</sequence>
<evidence type="ECO:0000256" key="1">
    <source>
        <dbReference type="SAM" id="MobiDB-lite"/>
    </source>
</evidence>
<evidence type="ECO:0000313" key="2">
    <source>
        <dbReference type="EMBL" id="PWB92820.1"/>
    </source>
</evidence>
<reference evidence="2 3" key="1">
    <citation type="journal article" date="2018" name="Appl. Microbiol. Biotechnol.">
        <title>Co-cultivation of the strictly anaerobic methanogen Methanosarcina barkeri with aerobic methanotrophs in an oxygen-limited membrane bioreactor.</title>
        <authorList>
            <person name="In 't Zandt M.H."/>
            <person name="van den Bosch T.J.M."/>
            <person name="Rijkers R."/>
            <person name="van Kessel M.A.H.J."/>
            <person name="Jetten M.S.M."/>
            <person name="Welte C.U."/>
        </authorList>
    </citation>
    <scope>NUCLEOTIDE SEQUENCE [LARGE SCALE GENOMIC DNA]</scope>
    <source>
        <strain evidence="2 3">DSM 17706</strain>
    </source>
</reference>
<name>A0A2U1SMI4_METSR</name>
<feature type="compositionally biased region" description="Gly residues" evidence="1">
    <location>
        <begin position="5555"/>
        <end position="5574"/>
    </location>
</feature>
<dbReference type="InterPro" id="IPR053786">
    <property type="entry name" value="LEPRxLL_CS"/>
</dbReference>
<dbReference type="Proteomes" id="UP000245137">
    <property type="component" value="Unassembled WGS sequence"/>
</dbReference>
<dbReference type="NCBIfam" id="NF012206">
    <property type="entry name" value="LktA_tand_53"/>
    <property type="match status" value="7"/>
</dbReference>
<feature type="compositionally biased region" description="Polar residues" evidence="1">
    <location>
        <begin position="5541"/>
        <end position="5554"/>
    </location>
</feature>
<proteinExistence type="predicted"/>
<dbReference type="InterPro" id="IPR047881">
    <property type="entry name" value="LktA_repeat"/>
</dbReference>
<feature type="region of interest" description="Disordered" evidence="1">
    <location>
        <begin position="4074"/>
        <end position="4099"/>
    </location>
</feature>
<organism evidence="2 3">
    <name type="scientific">Methylosinus sporium</name>
    <dbReference type="NCBI Taxonomy" id="428"/>
    <lineage>
        <taxon>Bacteria</taxon>
        <taxon>Pseudomonadati</taxon>
        <taxon>Pseudomonadota</taxon>
        <taxon>Alphaproteobacteria</taxon>
        <taxon>Hyphomicrobiales</taxon>
        <taxon>Methylocystaceae</taxon>
        <taxon>Methylosinus</taxon>
    </lineage>
</organism>
<feature type="region of interest" description="Disordered" evidence="1">
    <location>
        <begin position="5539"/>
        <end position="5580"/>
    </location>
</feature>
<feature type="non-terminal residue" evidence="2">
    <location>
        <position position="5580"/>
    </location>
</feature>
<gene>
    <name evidence="2" type="ORF">C5689_16115</name>
</gene>
<accession>A0A2U1SMI4</accession>
<dbReference type="NCBIfam" id="NF012209">
    <property type="entry name" value="LEPR-8K"/>
    <property type="match status" value="1"/>
</dbReference>
<evidence type="ECO:0000313" key="3">
    <source>
        <dbReference type="Proteomes" id="UP000245137"/>
    </source>
</evidence>
<feature type="region of interest" description="Disordered" evidence="1">
    <location>
        <begin position="3997"/>
        <end position="4022"/>
    </location>
</feature>
<dbReference type="EMBL" id="PUIV01000035">
    <property type="protein sequence ID" value="PWB92820.1"/>
    <property type="molecule type" value="Genomic_DNA"/>
</dbReference>
<protein>
    <recommendedName>
        <fullName evidence="4">LEPR-XLL domain-containing protein</fullName>
    </recommendedName>
</protein>